<proteinExistence type="predicted"/>
<dbReference type="Proteomes" id="UP000315116">
    <property type="component" value="Segment"/>
</dbReference>
<sequence>MDVSCLDQLLSMHPFSDMDNVIINEKENCILGNRCFVKISEVYNMPMCCINTKQCFHMKKFTFSLGEILYSPFHYKQLQYQYLMPQFIFKCIEEANERNMSCYYCSTKKKEHDSLNIDIFIPTINSKSYIVIGLRIKDFWKQSFKVNKENI</sequence>
<organism evidence="1 2">
    <name type="scientific">Shearwaterpox virus</name>
    <dbReference type="NCBI Taxonomy" id="1974596"/>
    <lineage>
        <taxon>Viruses</taxon>
        <taxon>Varidnaviria</taxon>
        <taxon>Bamfordvirae</taxon>
        <taxon>Nucleocytoviricota</taxon>
        <taxon>Pokkesviricetes</taxon>
        <taxon>Chitovirales</taxon>
        <taxon>Poxviridae</taxon>
        <taxon>Chordopoxvirinae</taxon>
        <taxon>Avipoxvirus</taxon>
        <taxon>Avipoxvirus canarypox</taxon>
        <taxon>Canarypox virus</taxon>
    </lineage>
</organism>
<dbReference type="Pfam" id="PF04596">
    <property type="entry name" value="Pox_F15"/>
    <property type="match status" value="1"/>
</dbReference>
<protein>
    <submittedName>
        <fullName evidence="1">SWPV1-121</fullName>
    </submittedName>
</protein>
<dbReference type="EMBL" id="KX857216">
    <property type="protein sequence ID" value="ARF02716.1"/>
    <property type="molecule type" value="Genomic_DNA"/>
</dbReference>
<gene>
    <name evidence="1" type="primary">SWPV1-121</name>
</gene>
<accession>A0A1V0S7W2</accession>
<dbReference type="PIRSF" id="PIRSF015694">
    <property type="entry name" value="VAC_F15L"/>
    <property type="match status" value="1"/>
</dbReference>
<evidence type="ECO:0000313" key="2">
    <source>
        <dbReference type="Proteomes" id="UP000315116"/>
    </source>
</evidence>
<reference evidence="1 2" key="1">
    <citation type="journal article" date="2017" name="BMC Genomics">
        <title>Genomic characterization of two novel pathogenic avipoxviruses isolated from pacific shearwaters (Ardenna spp.).</title>
        <authorList>
            <person name="Sarker S."/>
            <person name="Das S."/>
            <person name="Lavers J.L."/>
            <person name="Hutton I."/>
            <person name="Helbig K."/>
            <person name="Imbery J."/>
            <person name="Upton C."/>
            <person name="Raidal S.R."/>
        </authorList>
    </citation>
    <scope>NUCLEOTIDE SEQUENCE [LARGE SCALE GENOMIC DNA]</scope>
    <source>
        <strain evidence="1 2">SWPV-1</strain>
    </source>
</reference>
<evidence type="ECO:0000313" key="1">
    <source>
        <dbReference type="EMBL" id="ARF02716.1"/>
    </source>
</evidence>
<name>A0A1V0S7W2_CNPV</name>
<dbReference type="InterPro" id="IPR007675">
    <property type="entry name" value="Poxvirus_F15"/>
</dbReference>